<sequence length="274" mass="30347">MPCPASTSSAPGSPRSSRTPSWPADFRQRRGPAAAQTGRVKLTERVDELDWAALGAEVDEYGCALTPPLLSRAECRELAALYDDVHRFRSMIDMARFRFGAGQYRYFAYPLPDLVAGLRAAFYPHLLPIARDWAAKLRRDAPWPDDLEDWLAGCHAAGQAKPTPILLRYGVGDWNALHRDLYGDLVFPLQVVIGLDEPGTDHTGGEFLLVEQRPRAQSRGTATVLKQGHALIFTTRDRPVRSTRGWSASPVRHGVSTVRTGRRHTLGLVFHDAG</sequence>
<dbReference type="Pfam" id="PF09859">
    <property type="entry name" value="Oxygenase-NA"/>
    <property type="match status" value="1"/>
</dbReference>
<gene>
    <name evidence="2" type="ORF">FNH06_28180</name>
</gene>
<evidence type="ECO:0000313" key="3">
    <source>
        <dbReference type="Proteomes" id="UP000318578"/>
    </source>
</evidence>
<protein>
    <submittedName>
        <fullName evidence="2">Proline hydroxylase</fullName>
    </submittedName>
</protein>
<organism evidence="2 3">
    <name type="scientific">Amycolatopsis acidiphila</name>
    <dbReference type="NCBI Taxonomy" id="715473"/>
    <lineage>
        <taxon>Bacteria</taxon>
        <taxon>Bacillati</taxon>
        <taxon>Actinomycetota</taxon>
        <taxon>Actinomycetes</taxon>
        <taxon>Pseudonocardiales</taxon>
        <taxon>Pseudonocardiaceae</taxon>
        <taxon>Amycolatopsis</taxon>
    </lineage>
</organism>
<evidence type="ECO:0000256" key="1">
    <source>
        <dbReference type="SAM" id="MobiDB-lite"/>
    </source>
</evidence>
<accession>A0A558A274</accession>
<evidence type="ECO:0000313" key="2">
    <source>
        <dbReference type="EMBL" id="TVT18352.1"/>
    </source>
</evidence>
<dbReference type="InterPro" id="IPR018655">
    <property type="entry name" value="DUF2086"/>
</dbReference>
<comment type="caution">
    <text evidence="2">The sequence shown here is derived from an EMBL/GenBank/DDBJ whole genome shotgun (WGS) entry which is preliminary data.</text>
</comment>
<keyword evidence="3" id="KW-1185">Reference proteome</keyword>
<feature type="region of interest" description="Disordered" evidence="1">
    <location>
        <begin position="1"/>
        <end position="37"/>
    </location>
</feature>
<proteinExistence type="predicted"/>
<dbReference type="OrthoDB" id="9781972at2"/>
<dbReference type="AlphaFoldDB" id="A0A558A274"/>
<dbReference type="EMBL" id="VJZA01000062">
    <property type="protein sequence ID" value="TVT18352.1"/>
    <property type="molecule type" value="Genomic_DNA"/>
</dbReference>
<dbReference type="Proteomes" id="UP000318578">
    <property type="component" value="Unassembled WGS sequence"/>
</dbReference>
<name>A0A558A274_9PSEU</name>
<feature type="compositionally biased region" description="Low complexity" evidence="1">
    <location>
        <begin position="1"/>
        <end position="21"/>
    </location>
</feature>
<reference evidence="2 3" key="1">
    <citation type="submission" date="2019-07" db="EMBL/GenBank/DDBJ databases">
        <title>New species of Amycolatopsis and Streptomyces.</title>
        <authorList>
            <person name="Duangmal K."/>
            <person name="Teo W.F.A."/>
            <person name="Lipun K."/>
        </authorList>
    </citation>
    <scope>NUCLEOTIDE SEQUENCE [LARGE SCALE GENOMIC DNA]</scope>
    <source>
        <strain evidence="2 3">JCM 30562</strain>
    </source>
</reference>